<name>Q58ME5_BPPRM</name>
<dbReference type="RefSeq" id="YP_214441.1">
    <property type="nucleotide sequence ID" value="NC_006883.2"/>
</dbReference>
<reference evidence="1 2" key="2">
    <citation type="journal article" date="2010" name="Environ. Microbiol.">
        <title>Genomic analysis of oceanic cyanobacterial myoviruses compared with T4-like myoviruses from diverse hosts and environments.</title>
        <authorList>
            <person name="Sullivan M.B."/>
            <person name="Huang K.H."/>
            <person name="Ignacio-Espinoza J.C."/>
            <person name="Berlin A.M."/>
            <person name="Kelly L."/>
            <person name="Weigele P.R."/>
            <person name="DeFrancesco A.S."/>
            <person name="Kern S.E."/>
            <person name="Thompson L.R."/>
            <person name="Young S."/>
            <person name="Yandava C."/>
            <person name="Fu R."/>
            <person name="Krastins B."/>
            <person name="Chase M."/>
            <person name="Sarracino D."/>
            <person name="Osburne M.S."/>
            <person name="Henn M.R."/>
            <person name="Chisholm S.W."/>
        </authorList>
    </citation>
    <scope>NUCLEOTIDE SEQUENCE [LARGE SCALE GENOMIC DNA]</scope>
</reference>
<evidence type="ECO:0000313" key="1">
    <source>
        <dbReference type="EMBL" id="AAX44587.1"/>
    </source>
</evidence>
<organismHost>
    <name type="scientific">Prochlorococcus</name>
    <dbReference type="NCBI Taxonomy" id="1218"/>
</organismHost>
<protein>
    <submittedName>
        <fullName evidence="1">Uncharacterized protein</fullName>
    </submittedName>
</protein>
<dbReference type="KEGG" id="vg:3294330"/>
<dbReference type="GeneID" id="3294330"/>
<evidence type="ECO:0000313" key="2">
    <source>
        <dbReference type="Proteomes" id="UP000000991"/>
    </source>
</evidence>
<dbReference type="Proteomes" id="UP000000991">
    <property type="component" value="Segment"/>
</dbReference>
<proteinExistence type="predicted"/>
<accession>Q58ME5</accession>
<organism evidence="1 2">
    <name type="scientific">Prochlorococcus phage P-SSM2</name>
    <dbReference type="NCBI Taxonomy" id="268746"/>
    <lineage>
        <taxon>Viruses</taxon>
        <taxon>Duplodnaviria</taxon>
        <taxon>Heunggongvirae</taxon>
        <taxon>Uroviricota</taxon>
        <taxon>Caudoviricetes</taxon>
        <taxon>Pantevenvirales</taxon>
        <taxon>Kyanoviridae</taxon>
        <taxon>Salacisavirus</taxon>
        <taxon>Salacisavirus pssm2</taxon>
    </lineage>
</organism>
<sequence length="45" mass="5588">MLKKTPSQDLNSDEEFRRIWMEMDRLEPLTPTPIWHPDNYKKEDR</sequence>
<keyword evidence="2" id="KW-1185">Reference proteome</keyword>
<gene>
    <name evidence="1" type="ORF">PSSM2_210</name>
</gene>
<dbReference type="EMBL" id="AY939844">
    <property type="protein sequence ID" value="AAX44587.1"/>
    <property type="molecule type" value="Genomic_DNA"/>
</dbReference>
<reference evidence="1 2" key="1">
    <citation type="journal article" date="2005" name="PLoS Biol.">
        <title>Three Prochlorococcus cyanophage genomes: signature features and ecological interpretations.</title>
        <authorList>
            <person name="Sullivan M.B."/>
            <person name="Coleman M.L."/>
            <person name="Weigele P."/>
            <person name="Rohwer F."/>
            <person name="Chisholm S.W."/>
        </authorList>
    </citation>
    <scope>NUCLEOTIDE SEQUENCE</scope>
</reference>